<feature type="transmembrane region" description="Helical" evidence="6">
    <location>
        <begin position="270"/>
        <end position="289"/>
    </location>
</feature>
<dbReference type="GO" id="GO:0005254">
    <property type="term" value="F:chloride channel activity"/>
    <property type="evidence" value="ECO:0007669"/>
    <property type="project" value="UniProtKB-KW"/>
</dbReference>
<evidence type="ECO:0000256" key="6">
    <source>
        <dbReference type="RuleBase" id="RU363126"/>
    </source>
</evidence>
<comment type="similarity">
    <text evidence="5 6">Belongs to the anion channel-forming bestrophin (TC 1.A.46) family. Calcium-sensitive chloride channel subfamily.</text>
</comment>
<dbReference type="GO" id="GO:0005886">
    <property type="term" value="C:plasma membrane"/>
    <property type="evidence" value="ECO:0007669"/>
    <property type="project" value="UniProtKB-SubCell"/>
</dbReference>
<dbReference type="AlphaFoldDB" id="A0AAW1U037"/>
<dbReference type="Proteomes" id="UP001431783">
    <property type="component" value="Unassembled WGS sequence"/>
</dbReference>
<feature type="transmembrane region" description="Helical" evidence="6">
    <location>
        <begin position="239"/>
        <end position="258"/>
    </location>
</feature>
<feature type="transmembrane region" description="Helical" evidence="6">
    <location>
        <begin position="30"/>
        <end position="48"/>
    </location>
</feature>
<keyword evidence="2 6" id="KW-0812">Transmembrane</keyword>
<evidence type="ECO:0000256" key="3">
    <source>
        <dbReference type="ARBA" id="ARBA00022989"/>
    </source>
</evidence>
<dbReference type="EMBL" id="JARQZJ010000034">
    <property type="protein sequence ID" value="KAK9875903.1"/>
    <property type="molecule type" value="Genomic_DNA"/>
</dbReference>
<organism evidence="7 8">
    <name type="scientific">Henosepilachna vigintioctopunctata</name>
    <dbReference type="NCBI Taxonomy" id="420089"/>
    <lineage>
        <taxon>Eukaryota</taxon>
        <taxon>Metazoa</taxon>
        <taxon>Ecdysozoa</taxon>
        <taxon>Arthropoda</taxon>
        <taxon>Hexapoda</taxon>
        <taxon>Insecta</taxon>
        <taxon>Pterygota</taxon>
        <taxon>Neoptera</taxon>
        <taxon>Endopterygota</taxon>
        <taxon>Coleoptera</taxon>
        <taxon>Polyphaga</taxon>
        <taxon>Cucujiformia</taxon>
        <taxon>Coccinelloidea</taxon>
        <taxon>Coccinellidae</taxon>
        <taxon>Epilachninae</taxon>
        <taxon>Epilachnini</taxon>
        <taxon>Henosepilachna</taxon>
    </lineage>
</organism>
<keyword evidence="6" id="KW-0813">Transport</keyword>
<evidence type="ECO:0000313" key="7">
    <source>
        <dbReference type="EMBL" id="KAK9875903.1"/>
    </source>
</evidence>
<dbReference type="Pfam" id="PF01062">
    <property type="entry name" value="Bestrophin"/>
    <property type="match status" value="1"/>
</dbReference>
<reference evidence="7 8" key="1">
    <citation type="submission" date="2023-03" db="EMBL/GenBank/DDBJ databases">
        <title>Genome insight into feeding habits of ladybird beetles.</title>
        <authorList>
            <person name="Li H.-S."/>
            <person name="Huang Y.-H."/>
            <person name="Pang H."/>
        </authorList>
    </citation>
    <scope>NUCLEOTIDE SEQUENCE [LARGE SCALE GENOMIC DNA]</scope>
    <source>
        <strain evidence="7">SYSU_2023b</strain>
        <tissue evidence="7">Whole body</tissue>
    </source>
</reference>
<keyword evidence="8" id="KW-1185">Reference proteome</keyword>
<evidence type="ECO:0000256" key="1">
    <source>
        <dbReference type="ARBA" id="ARBA00004370"/>
    </source>
</evidence>
<protein>
    <recommendedName>
        <fullName evidence="6">Bestrophin homolog</fullName>
    </recommendedName>
</protein>
<keyword evidence="3 6" id="KW-1133">Transmembrane helix</keyword>
<comment type="function">
    <text evidence="6">Forms chloride channels.</text>
</comment>
<comment type="caution">
    <text evidence="7">The sequence shown here is derived from an EMBL/GenBank/DDBJ whole genome shotgun (WGS) entry which is preliminary data.</text>
</comment>
<keyword evidence="6" id="KW-1003">Cell membrane</keyword>
<keyword evidence="6" id="KW-0407">Ion channel</keyword>
<sequence>MTVTYTSNVASCKGVGGCFLKLLIRWKGSVYKLVWSELILYLFVYYTLNLSYHYVMDEKAKSIFEGIVDYFSKFGSLIPLSFVLGFYIELVMERWWNQYNAIPYPDTLATLIGASIQGEDVKSRAVKRTIGRYVCVTFTMTLTMISSKVKKRFPTLNHFVKAGLLTNDEKKIIEELDDVPPRYTKYWLPIAWASSLVITSRRQGLIRDDGCVDKILEELNNFRSKCGTLLNYDWISIPLVYTQVVTIAVYSYFVIAVVGNQYTGKDKQNVISSVFPLIPVLEFFFYMGWLKVAETLTNPFGDDDDDFEVMWMVDRHMQIVYLLVDKIPQKLPKLTRDLYWNTETQISLPYTKASENYMSEYPVSSTNKVVLSPSEQEIVMPETSKVEKIPQELEGVMMGGNSRTLRPLMLKMYTNHNSDFHEEIQESTIMEDEIEPICEAFEKLKKQRENEQKRRFNNALLLWKQQKSE</sequence>
<keyword evidence="6" id="KW-0869">Chloride channel</keyword>
<dbReference type="InterPro" id="IPR021134">
    <property type="entry name" value="Bestrophin-like"/>
</dbReference>
<accession>A0AAW1U037</accession>
<evidence type="ECO:0000313" key="8">
    <source>
        <dbReference type="Proteomes" id="UP001431783"/>
    </source>
</evidence>
<feature type="transmembrane region" description="Helical" evidence="6">
    <location>
        <begin position="68"/>
        <end position="88"/>
    </location>
</feature>
<dbReference type="GO" id="GO:0034707">
    <property type="term" value="C:chloride channel complex"/>
    <property type="evidence" value="ECO:0007669"/>
    <property type="project" value="UniProtKB-KW"/>
</dbReference>
<dbReference type="InterPro" id="IPR000615">
    <property type="entry name" value="Bestrophin"/>
</dbReference>
<dbReference type="PANTHER" id="PTHR10736:SF65">
    <property type="entry name" value="BESTROPHIN 1, ISOFORM C-RELATED"/>
    <property type="match status" value="1"/>
</dbReference>
<evidence type="ECO:0000256" key="4">
    <source>
        <dbReference type="ARBA" id="ARBA00023136"/>
    </source>
</evidence>
<keyword evidence="6" id="KW-0868">Chloride</keyword>
<evidence type="ECO:0000256" key="2">
    <source>
        <dbReference type="ARBA" id="ARBA00022692"/>
    </source>
</evidence>
<evidence type="ECO:0000256" key="5">
    <source>
        <dbReference type="ARBA" id="ARBA00034769"/>
    </source>
</evidence>
<dbReference type="PANTHER" id="PTHR10736">
    <property type="entry name" value="BESTROPHIN"/>
    <property type="match status" value="1"/>
</dbReference>
<gene>
    <name evidence="7" type="ORF">WA026_009690</name>
</gene>
<keyword evidence="4 6" id="KW-0472">Membrane</keyword>
<keyword evidence="6" id="KW-0406">Ion transport</keyword>
<name>A0AAW1U037_9CUCU</name>
<feature type="transmembrane region" description="Helical" evidence="6">
    <location>
        <begin position="130"/>
        <end position="147"/>
    </location>
</feature>
<proteinExistence type="inferred from homology"/>
<comment type="subcellular location">
    <subcellularLocation>
        <location evidence="6">Cell membrane</location>
        <topology evidence="6">Multi-pass membrane protein</topology>
    </subcellularLocation>
    <subcellularLocation>
        <location evidence="1">Membrane</location>
    </subcellularLocation>
</comment>